<keyword evidence="4" id="KW-1185">Reference proteome</keyword>
<dbReference type="InterPro" id="IPR021944">
    <property type="entry name" value="DUF3560"/>
</dbReference>
<organism evidence="3 4">
    <name type="scientific">Micromonospora pisi</name>
    <dbReference type="NCBI Taxonomy" id="589240"/>
    <lineage>
        <taxon>Bacteria</taxon>
        <taxon>Bacillati</taxon>
        <taxon>Actinomycetota</taxon>
        <taxon>Actinomycetes</taxon>
        <taxon>Micromonosporales</taxon>
        <taxon>Micromonosporaceae</taxon>
        <taxon>Micromonospora</taxon>
    </lineage>
</organism>
<dbReference type="AlphaFoldDB" id="A0A495JIV3"/>
<sequence length="519" mass="58300">MIIISHSHADGTVLTGSRKGDGVYELVKPHGFRWSPSVGIYIRGSRDRDVQRWRIDAAAQALRGNGFDVEIEVDDQWRPTADREADRAVRADERADRLHERAGAAASRRDDRQAAADRVYEAIPFGQPKMPGHHSYAADNNRRERARTNMNKAIKEDQYAGDLAERANAVRAHEDAKDNPRAIMRRLERLRADLRRAEREHAAATEANTSAEYQARVQREIDRLAEDIAHQEAKLADRAASGEFVAWGPDNLAKDDLVRVGSHGWYRVTRVNRKTVSLDNRMWPQKAPFDEIFGRRRDGLQYDTPHGQPWPVDLATAVERWQRLEHGARIAGYDPAEQERARHVRWAQRLVHGLDLSASDAEVTAFWPGTADPETVSESRRLSAAYLAVFDRLEAGELVPDIVASLLADGQAPSWRLPDGDPVDRHPQDLHPGDLVKGLWQHSGGQRQLWRYFAGPVAAVGPVEHRRELGDWVTVTLTDSRPRDFQTHQWLAIYPGRAPVPAAVFAAADGAATAPNDDY</sequence>
<evidence type="ECO:0000313" key="4">
    <source>
        <dbReference type="Proteomes" id="UP000277671"/>
    </source>
</evidence>
<gene>
    <name evidence="3" type="ORF">BDK92_2625</name>
</gene>
<evidence type="ECO:0000256" key="1">
    <source>
        <dbReference type="SAM" id="Coils"/>
    </source>
</evidence>
<dbReference type="Pfam" id="PF12083">
    <property type="entry name" value="DUF3560"/>
    <property type="match status" value="1"/>
</dbReference>
<dbReference type="OrthoDB" id="9803716at2"/>
<dbReference type="EMBL" id="RBKT01000001">
    <property type="protein sequence ID" value="RKR88314.1"/>
    <property type="molecule type" value="Genomic_DNA"/>
</dbReference>
<evidence type="ECO:0000313" key="3">
    <source>
        <dbReference type="EMBL" id="RKR88314.1"/>
    </source>
</evidence>
<dbReference type="Proteomes" id="UP000277671">
    <property type="component" value="Unassembled WGS sequence"/>
</dbReference>
<feature type="coiled-coil region" evidence="1">
    <location>
        <begin position="187"/>
        <end position="234"/>
    </location>
</feature>
<keyword evidence="1" id="KW-0175">Coiled coil</keyword>
<evidence type="ECO:0000256" key="2">
    <source>
        <dbReference type="SAM" id="MobiDB-lite"/>
    </source>
</evidence>
<reference evidence="3 4" key="1">
    <citation type="submission" date="2018-10" db="EMBL/GenBank/DDBJ databases">
        <title>Sequencing the genomes of 1000 actinobacteria strains.</title>
        <authorList>
            <person name="Klenk H.-P."/>
        </authorList>
    </citation>
    <scope>NUCLEOTIDE SEQUENCE [LARGE SCALE GENOMIC DNA]</scope>
    <source>
        <strain evidence="3 4">DSM 45175</strain>
    </source>
</reference>
<proteinExistence type="predicted"/>
<feature type="region of interest" description="Disordered" evidence="2">
    <location>
        <begin position="82"/>
        <end position="116"/>
    </location>
</feature>
<name>A0A495JIV3_9ACTN</name>
<dbReference type="RefSeq" id="WP_121156944.1">
    <property type="nucleotide sequence ID" value="NZ_RBKT01000001.1"/>
</dbReference>
<comment type="caution">
    <text evidence="3">The sequence shown here is derived from an EMBL/GenBank/DDBJ whole genome shotgun (WGS) entry which is preliminary data.</text>
</comment>
<protein>
    <submittedName>
        <fullName evidence="3">Uncharacterized protein DUF3560</fullName>
    </submittedName>
</protein>
<accession>A0A495JIV3</accession>